<evidence type="ECO:0000313" key="2">
    <source>
        <dbReference type="Proteomes" id="UP001412239"/>
    </source>
</evidence>
<name>A0A292PP78_9PEZI</name>
<dbReference type="AlphaFoldDB" id="A0A292PP78"/>
<protein>
    <submittedName>
        <fullName evidence="1">Uncharacterized protein</fullName>
    </submittedName>
</protein>
<keyword evidence="2" id="KW-1185">Reference proteome</keyword>
<sequence>MFRSLNFLSPSWPLTRSPFLNQLSLHSSHYRTLAISATQYRSAHSPPELSTPCPGPQTECGTMWCELCQAQERDLRSDFREMLRETKRAYEYYLKEPQEELNILRKRACTLSKDINDTKNQIMQLKRNFNPCTALERIANHGRIGNKTKRQETIQSALDELAKGKNFRAILREEVESRRLVEENVMECVHKLYDTASEHATARSTTVVVRASEFAINERAALVVFLKLLDAWGDPLGWREEKLPNEGR</sequence>
<gene>
    <name evidence="1" type="ORF">GSTUAT00006575001</name>
</gene>
<proteinExistence type="predicted"/>
<accession>A0A292PP78</accession>
<dbReference type="EMBL" id="LN891086">
    <property type="protein sequence ID" value="CUS09336.1"/>
    <property type="molecule type" value="Genomic_DNA"/>
</dbReference>
<organism evidence="1 2">
    <name type="scientific">Tuber aestivum</name>
    <name type="common">summer truffle</name>
    <dbReference type="NCBI Taxonomy" id="59557"/>
    <lineage>
        <taxon>Eukaryota</taxon>
        <taxon>Fungi</taxon>
        <taxon>Dikarya</taxon>
        <taxon>Ascomycota</taxon>
        <taxon>Pezizomycotina</taxon>
        <taxon>Pezizomycetes</taxon>
        <taxon>Pezizales</taxon>
        <taxon>Tuberaceae</taxon>
        <taxon>Tuber</taxon>
    </lineage>
</organism>
<dbReference type="Proteomes" id="UP001412239">
    <property type="component" value="Unassembled WGS sequence"/>
</dbReference>
<evidence type="ECO:0000313" key="1">
    <source>
        <dbReference type="EMBL" id="CUS09336.1"/>
    </source>
</evidence>
<reference evidence="1" key="1">
    <citation type="submission" date="2015-10" db="EMBL/GenBank/DDBJ databases">
        <authorList>
            <person name="Regsiter A."/>
            <person name="william w."/>
        </authorList>
    </citation>
    <scope>NUCLEOTIDE SEQUENCE</scope>
    <source>
        <strain evidence="1">Montdore</strain>
    </source>
</reference>